<dbReference type="InterPro" id="IPR013083">
    <property type="entry name" value="Znf_RING/FYVE/PHD"/>
</dbReference>
<evidence type="ECO:0000256" key="2">
    <source>
        <dbReference type="ARBA" id="ARBA00022771"/>
    </source>
</evidence>
<dbReference type="InterPro" id="IPR051834">
    <property type="entry name" value="RING_finger_E3_ligase"/>
</dbReference>
<keyword evidence="3" id="KW-0862">Zinc</keyword>
<evidence type="ECO:0000313" key="7">
    <source>
        <dbReference type="Proteomes" id="UP000479710"/>
    </source>
</evidence>
<gene>
    <name evidence="6" type="ORF">E2562_027059</name>
</gene>
<name>A0A6G1C9C8_9ORYZ</name>
<dbReference type="SUPFAM" id="SSF57850">
    <property type="entry name" value="RING/U-box"/>
    <property type="match status" value="1"/>
</dbReference>
<keyword evidence="2 4" id="KW-0863">Zinc-finger</keyword>
<evidence type="ECO:0000259" key="5">
    <source>
        <dbReference type="PROSITE" id="PS50089"/>
    </source>
</evidence>
<dbReference type="PROSITE" id="PS50089">
    <property type="entry name" value="ZF_RING_2"/>
    <property type="match status" value="1"/>
</dbReference>
<dbReference type="GO" id="GO:0008270">
    <property type="term" value="F:zinc ion binding"/>
    <property type="evidence" value="ECO:0007669"/>
    <property type="project" value="UniProtKB-KW"/>
</dbReference>
<proteinExistence type="predicted"/>
<dbReference type="PANTHER" id="PTHR45931:SF3">
    <property type="entry name" value="RING ZINC FINGER-CONTAINING PROTEIN"/>
    <property type="match status" value="1"/>
</dbReference>
<dbReference type="GO" id="GO:0061630">
    <property type="term" value="F:ubiquitin protein ligase activity"/>
    <property type="evidence" value="ECO:0007669"/>
    <property type="project" value="TreeGrafter"/>
</dbReference>
<reference evidence="6 7" key="1">
    <citation type="submission" date="2019-11" db="EMBL/GenBank/DDBJ databases">
        <title>Whole genome sequence of Oryza granulata.</title>
        <authorList>
            <person name="Li W."/>
        </authorList>
    </citation>
    <scope>NUCLEOTIDE SEQUENCE [LARGE SCALE GENOMIC DNA]</scope>
    <source>
        <strain evidence="7">cv. Menghai</strain>
        <tissue evidence="6">Leaf</tissue>
    </source>
</reference>
<dbReference type="Gene3D" id="3.30.40.10">
    <property type="entry name" value="Zinc/RING finger domain, C3HC4 (zinc finger)"/>
    <property type="match status" value="1"/>
</dbReference>
<dbReference type="AlphaFoldDB" id="A0A6G1C9C8"/>
<comment type="caution">
    <text evidence="6">The sequence shown here is derived from an EMBL/GenBank/DDBJ whole genome shotgun (WGS) entry which is preliminary data.</text>
</comment>
<keyword evidence="7" id="KW-1185">Reference proteome</keyword>
<evidence type="ECO:0000256" key="4">
    <source>
        <dbReference type="PROSITE-ProRule" id="PRU00175"/>
    </source>
</evidence>
<keyword evidence="1" id="KW-0479">Metal-binding</keyword>
<dbReference type="Pfam" id="PF13639">
    <property type="entry name" value="zf-RING_2"/>
    <property type="match status" value="1"/>
</dbReference>
<evidence type="ECO:0000313" key="6">
    <source>
        <dbReference type="EMBL" id="KAF0896716.1"/>
    </source>
</evidence>
<protein>
    <recommendedName>
        <fullName evidence="5">RING-type domain-containing protein</fullName>
    </recommendedName>
</protein>
<dbReference type="EMBL" id="SPHZ02000010">
    <property type="protein sequence ID" value="KAF0896716.1"/>
    <property type="molecule type" value="Genomic_DNA"/>
</dbReference>
<dbReference type="Proteomes" id="UP000479710">
    <property type="component" value="Unassembled WGS sequence"/>
</dbReference>
<sequence>MTLLEVPSTRTTHRREMRRTLSKADVCAVCLDEVRERHQRVTRLPCSHKYHSECVLPWLAIQPDCPCCRTLVPSVESLFVA</sequence>
<evidence type="ECO:0000256" key="3">
    <source>
        <dbReference type="ARBA" id="ARBA00022833"/>
    </source>
</evidence>
<dbReference type="OrthoDB" id="8062037at2759"/>
<dbReference type="GO" id="GO:0006511">
    <property type="term" value="P:ubiquitin-dependent protein catabolic process"/>
    <property type="evidence" value="ECO:0007669"/>
    <property type="project" value="TreeGrafter"/>
</dbReference>
<accession>A0A6G1C9C8</accession>
<feature type="domain" description="RING-type" evidence="5">
    <location>
        <begin position="27"/>
        <end position="69"/>
    </location>
</feature>
<dbReference type="FunFam" id="3.30.40.10:FF:000611">
    <property type="entry name" value="Zinc finger family protein"/>
    <property type="match status" value="1"/>
</dbReference>
<organism evidence="6 7">
    <name type="scientific">Oryza meyeriana var. granulata</name>
    <dbReference type="NCBI Taxonomy" id="110450"/>
    <lineage>
        <taxon>Eukaryota</taxon>
        <taxon>Viridiplantae</taxon>
        <taxon>Streptophyta</taxon>
        <taxon>Embryophyta</taxon>
        <taxon>Tracheophyta</taxon>
        <taxon>Spermatophyta</taxon>
        <taxon>Magnoliopsida</taxon>
        <taxon>Liliopsida</taxon>
        <taxon>Poales</taxon>
        <taxon>Poaceae</taxon>
        <taxon>BOP clade</taxon>
        <taxon>Oryzoideae</taxon>
        <taxon>Oryzeae</taxon>
        <taxon>Oryzinae</taxon>
        <taxon>Oryza</taxon>
        <taxon>Oryza meyeriana</taxon>
    </lineage>
</organism>
<dbReference type="GO" id="GO:0005634">
    <property type="term" value="C:nucleus"/>
    <property type="evidence" value="ECO:0007669"/>
    <property type="project" value="TreeGrafter"/>
</dbReference>
<dbReference type="PANTHER" id="PTHR45931">
    <property type="entry name" value="SI:CH211-59O9.10"/>
    <property type="match status" value="1"/>
</dbReference>
<evidence type="ECO:0000256" key="1">
    <source>
        <dbReference type="ARBA" id="ARBA00022723"/>
    </source>
</evidence>
<dbReference type="SMART" id="SM00184">
    <property type="entry name" value="RING"/>
    <property type="match status" value="1"/>
</dbReference>
<dbReference type="InterPro" id="IPR001841">
    <property type="entry name" value="Znf_RING"/>
</dbReference>